<dbReference type="KEGG" id="ccro:CMC5_003730"/>
<evidence type="ECO:0000313" key="3">
    <source>
        <dbReference type="Proteomes" id="UP000067626"/>
    </source>
</evidence>
<proteinExistence type="predicted"/>
<evidence type="ECO:0000313" key="2">
    <source>
        <dbReference type="EMBL" id="AKT36259.1"/>
    </source>
</evidence>
<dbReference type="AlphaFoldDB" id="A0A0K1E5Y4"/>
<organism evidence="2 3">
    <name type="scientific">Chondromyces crocatus</name>
    <dbReference type="NCBI Taxonomy" id="52"/>
    <lineage>
        <taxon>Bacteria</taxon>
        <taxon>Pseudomonadati</taxon>
        <taxon>Myxococcota</taxon>
        <taxon>Polyangia</taxon>
        <taxon>Polyangiales</taxon>
        <taxon>Polyangiaceae</taxon>
        <taxon>Chondromyces</taxon>
    </lineage>
</organism>
<reference evidence="2 3" key="1">
    <citation type="submission" date="2015-07" db="EMBL/GenBank/DDBJ databases">
        <title>Genome analysis of myxobacterium Chondromyces crocatus Cm c5 reveals a high potential for natural compound synthesis and the genetic basis for the loss of fruiting body formation.</title>
        <authorList>
            <person name="Zaburannyi N."/>
            <person name="Bunk B."/>
            <person name="Maier J."/>
            <person name="Overmann J."/>
            <person name="Mueller R."/>
        </authorList>
    </citation>
    <scope>NUCLEOTIDE SEQUENCE [LARGE SCALE GENOMIC DNA]</scope>
    <source>
        <strain evidence="2 3">Cm c5</strain>
    </source>
</reference>
<dbReference type="Proteomes" id="UP000067626">
    <property type="component" value="Chromosome"/>
</dbReference>
<accession>A0A0K1E5Y4</accession>
<evidence type="ECO:0000256" key="1">
    <source>
        <dbReference type="SAM" id="MobiDB-lite"/>
    </source>
</evidence>
<sequence length="232" mass="25235">MTRSLQAKPPGRRSKLAVAAAKGPLVRLGKACRFAFAHPGELESVPESAGACAGVHHPRDGRHHLGRCSATSERAVKGPPASSSHAGRPESPPPGARGCRRALDRSFVPPPARHPALDRNFVPLPARHPALDRNFVPLPARHPALDRNFMSPPARHPALDRNFVPPPARHPTLDRNFVPPPARHPTLDRNFVSPPRSLTTSSCIQKQVGSSWIALARRDAARWRPPRAGQNR</sequence>
<name>A0A0K1E5Y4_CHOCO</name>
<feature type="region of interest" description="Disordered" evidence="1">
    <location>
        <begin position="174"/>
        <end position="203"/>
    </location>
</feature>
<feature type="region of interest" description="Disordered" evidence="1">
    <location>
        <begin position="63"/>
        <end position="120"/>
    </location>
</feature>
<protein>
    <submittedName>
        <fullName evidence="2">Uncharacterized protein</fullName>
    </submittedName>
</protein>
<gene>
    <name evidence="2" type="ORF">CMC5_003730</name>
</gene>
<dbReference type="EMBL" id="CP012159">
    <property type="protein sequence ID" value="AKT36259.1"/>
    <property type="molecule type" value="Genomic_DNA"/>
</dbReference>
<keyword evidence="3" id="KW-1185">Reference proteome</keyword>